<feature type="compositionally biased region" description="Basic and acidic residues" evidence="6">
    <location>
        <begin position="57"/>
        <end position="68"/>
    </location>
</feature>
<dbReference type="Gene3D" id="2.60.40.1280">
    <property type="match status" value="1"/>
</dbReference>
<dbReference type="InterPro" id="IPR038174">
    <property type="entry name" value="Strep_pil_link_sf"/>
</dbReference>
<evidence type="ECO:0000256" key="4">
    <source>
        <dbReference type="ARBA" id="ARBA00022729"/>
    </source>
</evidence>
<name>A0ABS3HG13_9ENTE</name>
<evidence type="ECO:0000256" key="5">
    <source>
        <dbReference type="ARBA" id="ARBA00023088"/>
    </source>
</evidence>
<dbReference type="Proteomes" id="UP000664495">
    <property type="component" value="Unassembled WGS sequence"/>
</dbReference>
<dbReference type="NCBIfam" id="TIGR01167">
    <property type="entry name" value="LPXTG_anchor"/>
    <property type="match status" value="1"/>
</dbReference>
<dbReference type="Gene3D" id="2.60.40.10">
    <property type="entry name" value="Immunoglobulins"/>
    <property type="match status" value="1"/>
</dbReference>
<evidence type="ECO:0000313" key="12">
    <source>
        <dbReference type="EMBL" id="MBO0451889.1"/>
    </source>
</evidence>
<comment type="caution">
    <text evidence="12">The sequence shown here is derived from an EMBL/GenBank/DDBJ whole genome shotgun (WGS) entry which is preliminary data.</text>
</comment>
<evidence type="ECO:0000259" key="10">
    <source>
        <dbReference type="Pfam" id="PF17802"/>
    </source>
</evidence>
<dbReference type="InterPro" id="IPR008966">
    <property type="entry name" value="Adhesion_dom_sf"/>
</dbReference>
<dbReference type="InterPro" id="IPR011252">
    <property type="entry name" value="Fibrogen-bd_dom1"/>
</dbReference>
<keyword evidence="7" id="KW-0472">Membrane</keyword>
<dbReference type="InterPro" id="IPR022464">
    <property type="entry name" value="Strep_pil_isopept_link"/>
</dbReference>
<dbReference type="Pfam" id="PF17961">
    <property type="entry name" value="Big_8"/>
    <property type="match status" value="1"/>
</dbReference>
<evidence type="ECO:0000259" key="11">
    <source>
        <dbReference type="Pfam" id="PF17961"/>
    </source>
</evidence>
<reference evidence="12 13" key="1">
    <citation type="submission" date="2021-03" db="EMBL/GenBank/DDBJ databases">
        <title>Enterococcal diversity collection.</title>
        <authorList>
            <person name="Gilmore M.S."/>
            <person name="Schwartzman J."/>
            <person name="Van Tyne D."/>
            <person name="Martin M."/>
            <person name="Earl A.M."/>
            <person name="Manson A.L."/>
            <person name="Straub T."/>
            <person name="Salamzade R."/>
            <person name="Saavedra J."/>
            <person name="Lebreton F."/>
            <person name="Prichula J."/>
            <person name="Schaufler K."/>
            <person name="Gaca A."/>
            <person name="Sgardioli B."/>
            <person name="Wagenaar J."/>
            <person name="Strong T."/>
        </authorList>
    </citation>
    <scope>NUCLEOTIDE SEQUENCE [LARGE SCALE GENOMIC DNA]</scope>
    <source>
        <strain evidence="12 13">MJM16</strain>
    </source>
</reference>
<dbReference type="EMBL" id="JAFLVR010000012">
    <property type="protein sequence ID" value="MBO0451889.1"/>
    <property type="molecule type" value="Genomic_DNA"/>
</dbReference>
<evidence type="ECO:0000256" key="6">
    <source>
        <dbReference type="SAM" id="MobiDB-lite"/>
    </source>
</evidence>
<feature type="domain" description="Streptococcal pilin isopeptide linkage" evidence="9">
    <location>
        <begin position="711"/>
        <end position="814"/>
    </location>
</feature>
<organism evidence="12 13">
    <name type="scientific">Candidatus Enterococcus murrayae</name>
    <dbReference type="NCBI Taxonomy" id="2815321"/>
    <lineage>
        <taxon>Bacteria</taxon>
        <taxon>Bacillati</taxon>
        <taxon>Bacillota</taxon>
        <taxon>Bacilli</taxon>
        <taxon>Lactobacillales</taxon>
        <taxon>Enterococcaceae</taxon>
        <taxon>Enterococcus</taxon>
    </lineage>
</organism>
<dbReference type="Pfam" id="PF12892">
    <property type="entry name" value="FctA"/>
    <property type="match status" value="3"/>
</dbReference>
<keyword evidence="7" id="KW-1133">Transmembrane helix</keyword>
<evidence type="ECO:0000313" key="13">
    <source>
        <dbReference type="Proteomes" id="UP000664495"/>
    </source>
</evidence>
<feature type="region of interest" description="Disordered" evidence="6">
    <location>
        <begin position="57"/>
        <end position="78"/>
    </location>
</feature>
<feature type="domain" description="Streptococcal pilin isopeptide linkage" evidence="9">
    <location>
        <begin position="489"/>
        <end position="592"/>
    </location>
</feature>
<sequence length="870" mass="96737">MKKKFYCIISLLLIVINFFPPIFQSIQATATSTEQNKTIQSEQQPIKDIDFIDKVETDSSEAPKEDLTTRSSMDNQQENYSDSIQAMSEVDTVVNMSISDSTGNPLAPNASIDEYESFRINVDFFVPNNTVQSGDTTTLTLLASLKVSSLTAEFSVYDTMGYEVAKVKVEPGNKTITITYTDYVELNSDVSGSFYYYVQVDSVAVTEEKDIPIDITVNNGTEYHAGDIHYPGPIIIPETSIDKIGWMDAVTPYTGFYEIYVNRNNSKMRNVSLHDELENAGITIIPSTISITKGQWTKNGQGKFVLINTADVTANYTITMDQGNTGFVIELGDISETEGFIISYQTDISYDLIDGEEINNKVTINYDETKTEEKITQYIYRKTGGAAEGYTYSIEIIKKDKDNNKLAGAEFEVVRDRTNEVVGKITSDSNGSAVLNGLLKDDYTIKEIKAPQGYQLSAQEITISQNNFDENKYFGSEFINERIEGTVVLQANKVLNGKTLADKAFNFILKDENNQEIQTQSNDAAGAISFDEIKYKKAGTYKYTIQEVKGTEEGITYDDHVLNVTVTVEEKDGKLVATPSYSGEQTFVNDYKSPETSVVLQAKKVLNGKSLTNGAFKFILKDDKDQEIQTQSNDAAGAISFDEIKYKKAGTYKYTIQEVKGTEEGITYDNHVLNVTVTVEEKDGKLVATPSYSGGQTFVNVYGAPTGSAILQAKKVLNGKTLTDKAFKFILKDDKDQEIQTQSNDAAGAISFDEIKYKKAGTYKYTIQEVKGTEEGITYDDHVLNVTVTVEEKDGKLVATPSYSGEQTFVNTYKGMNMMGNQKNFSNWIHRKLLPNTGEQKSRSMIIVGIVIIVLLGIYVKVRNSRKSTF</sequence>
<dbReference type="SUPFAM" id="SSF49478">
    <property type="entry name" value="Cna protein B-type domain"/>
    <property type="match status" value="1"/>
</dbReference>
<dbReference type="SUPFAM" id="SSF49401">
    <property type="entry name" value="Bacterial adhesins"/>
    <property type="match status" value="2"/>
</dbReference>
<feature type="compositionally biased region" description="Polar residues" evidence="6">
    <location>
        <begin position="69"/>
        <end position="78"/>
    </location>
</feature>
<evidence type="ECO:0000256" key="7">
    <source>
        <dbReference type="SAM" id="Phobius"/>
    </source>
</evidence>
<comment type="subcellular location">
    <subcellularLocation>
        <location evidence="1">Secreted</location>
        <location evidence="1">Cell wall</location>
        <topology evidence="1">Peptidoglycan-anchor</topology>
    </subcellularLocation>
</comment>
<dbReference type="Pfam" id="PF17802">
    <property type="entry name" value="SpaA"/>
    <property type="match status" value="1"/>
</dbReference>
<dbReference type="InterPro" id="IPR041171">
    <property type="entry name" value="SDR_Ig"/>
</dbReference>
<dbReference type="InterPro" id="IPR013783">
    <property type="entry name" value="Ig-like_fold"/>
</dbReference>
<feature type="transmembrane region" description="Helical" evidence="7">
    <location>
        <begin position="844"/>
        <end position="862"/>
    </location>
</feature>
<evidence type="ECO:0000259" key="9">
    <source>
        <dbReference type="Pfam" id="PF12892"/>
    </source>
</evidence>
<evidence type="ECO:0000256" key="2">
    <source>
        <dbReference type="ARBA" id="ARBA00022512"/>
    </source>
</evidence>
<keyword evidence="2" id="KW-0134">Cell wall</keyword>
<feature type="chain" id="PRO_5046659666" evidence="8">
    <location>
        <begin position="31"/>
        <end position="870"/>
    </location>
</feature>
<proteinExistence type="predicted"/>
<dbReference type="NCBIfam" id="TIGR03786">
    <property type="entry name" value="strep_pil_rpt"/>
    <property type="match status" value="3"/>
</dbReference>
<dbReference type="InterPro" id="IPR041033">
    <property type="entry name" value="SpaA_PFL_dom_1"/>
</dbReference>
<evidence type="ECO:0000256" key="8">
    <source>
        <dbReference type="SAM" id="SignalP"/>
    </source>
</evidence>
<dbReference type="Gene3D" id="2.60.40.740">
    <property type="match status" value="1"/>
</dbReference>
<dbReference type="Gene3D" id="2.60.40.3050">
    <property type="match status" value="3"/>
</dbReference>
<feature type="signal peptide" evidence="8">
    <location>
        <begin position="1"/>
        <end position="30"/>
    </location>
</feature>
<feature type="domain" description="SDR-like Ig" evidence="11">
    <location>
        <begin position="112"/>
        <end position="209"/>
    </location>
</feature>
<keyword evidence="5" id="KW-0572">Peptidoglycan-anchor</keyword>
<keyword evidence="4 8" id="KW-0732">Signal</keyword>
<gene>
    <name evidence="12" type="ORF">JZO85_06380</name>
</gene>
<keyword evidence="7" id="KW-0812">Transmembrane</keyword>
<keyword evidence="13" id="KW-1185">Reference proteome</keyword>
<feature type="domain" description="SpaA-like prealbumin fold" evidence="10">
    <location>
        <begin position="393"/>
        <end position="467"/>
    </location>
</feature>
<feature type="domain" description="Streptococcal pilin isopeptide linkage" evidence="9">
    <location>
        <begin position="600"/>
        <end position="702"/>
    </location>
</feature>
<protein>
    <submittedName>
        <fullName evidence="12">LPXTG cell wall anchor domain-containing protein</fullName>
    </submittedName>
</protein>
<dbReference type="RefSeq" id="WP_207107667.1">
    <property type="nucleotide sequence ID" value="NZ_JAFLVR010000012.1"/>
</dbReference>
<keyword evidence="3" id="KW-0964">Secreted</keyword>
<accession>A0ABS3HG13</accession>
<evidence type="ECO:0000256" key="1">
    <source>
        <dbReference type="ARBA" id="ARBA00004168"/>
    </source>
</evidence>
<evidence type="ECO:0000256" key="3">
    <source>
        <dbReference type="ARBA" id="ARBA00022525"/>
    </source>
</evidence>